<sequence length="476" mass="50056">MTAYSDESSMDDDSLHESRPYNRKALERKLSTFDDQFGGSNGESSQVLTATTGSSTVLGSSGLNDSDHSNDSLYFDVEAEKKKKKKQTKKVEPSFNQSGALEILMSPPAKKKASAAAAAMVLPKSIAKGKKETSGSSMSSKVASTLDKLGSESKKKTSRHSLKSKSGDNDKATVDEMWDLLGKGSGHGANHNRSKSITMTDLTDSCGFIVEPGSPGALSSSAHRNNNSAGEIGRSSRRGGRRNGNGMGSSSHQKGGPTDAELTVSPAARKGAIRRRRDQNNQLRSSSHGPGDRLGSSSHGPGDRVTAQSPGPGTPRSRNRSMGKLAQVPAMETQSAHVSTDTPVKRRMRRRGSGSMGPPVDLPFSSPGSGSKEAVNAADFLSVNKGVMSPSDGGKRPMRGRRPSQRGGDDLKSPSDHNPRPVRNGSIKSAAGRPQRNGSTGTRPMRNGSIQSVGGTGGRRRRSRDPALVNAGVPQA</sequence>
<gene>
    <name evidence="2" type="ORF">CYCCA115_LOCUS10102</name>
</gene>
<keyword evidence="3" id="KW-1185">Reference proteome</keyword>
<proteinExistence type="predicted"/>
<feature type="compositionally biased region" description="Basic and acidic residues" evidence="1">
    <location>
        <begin position="13"/>
        <end position="32"/>
    </location>
</feature>
<name>A0AAD2CU63_9STRA</name>
<feature type="compositionally biased region" description="Polar residues" evidence="1">
    <location>
        <begin position="436"/>
        <end position="453"/>
    </location>
</feature>
<feature type="region of interest" description="Disordered" evidence="1">
    <location>
        <begin position="1"/>
        <end position="173"/>
    </location>
</feature>
<dbReference type="EMBL" id="CAKOGP040001557">
    <property type="protein sequence ID" value="CAJ1945960.1"/>
    <property type="molecule type" value="Genomic_DNA"/>
</dbReference>
<feature type="region of interest" description="Disordered" evidence="1">
    <location>
        <begin position="205"/>
        <end position="476"/>
    </location>
</feature>
<dbReference type="Proteomes" id="UP001295423">
    <property type="component" value="Unassembled WGS sequence"/>
</dbReference>
<comment type="caution">
    <text evidence="2">The sequence shown here is derived from an EMBL/GenBank/DDBJ whole genome shotgun (WGS) entry which is preliminary data.</text>
</comment>
<feature type="compositionally biased region" description="Polar residues" evidence="1">
    <location>
        <begin position="217"/>
        <end position="229"/>
    </location>
</feature>
<feature type="compositionally biased region" description="Polar residues" evidence="1">
    <location>
        <begin position="134"/>
        <end position="143"/>
    </location>
</feature>
<reference evidence="2" key="1">
    <citation type="submission" date="2023-08" db="EMBL/GenBank/DDBJ databases">
        <authorList>
            <person name="Audoor S."/>
            <person name="Bilcke G."/>
        </authorList>
    </citation>
    <scope>NUCLEOTIDE SEQUENCE</scope>
</reference>
<feature type="compositionally biased region" description="Low complexity" evidence="1">
    <location>
        <begin position="47"/>
        <end position="63"/>
    </location>
</feature>
<organism evidence="2 3">
    <name type="scientific">Cylindrotheca closterium</name>
    <dbReference type="NCBI Taxonomy" id="2856"/>
    <lineage>
        <taxon>Eukaryota</taxon>
        <taxon>Sar</taxon>
        <taxon>Stramenopiles</taxon>
        <taxon>Ochrophyta</taxon>
        <taxon>Bacillariophyta</taxon>
        <taxon>Bacillariophyceae</taxon>
        <taxon>Bacillariophycidae</taxon>
        <taxon>Bacillariales</taxon>
        <taxon>Bacillariaceae</taxon>
        <taxon>Cylindrotheca</taxon>
    </lineage>
</organism>
<evidence type="ECO:0000313" key="3">
    <source>
        <dbReference type="Proteomes" id="UP001295423"/>
    </source>
</evidence>
<feature type="compositionally biased region" description="Polar residues" evidence="1">
    <location>
        <begin position="332"/>
        <end position="342"/>
    </location>
</feature>
<accession>A0AAD2CU63</accession>
<protein>
    <submittedName>
        <fullName evidence="2">Uncharacterized protein</fullName>
    </submittedName>
</protein>
<feature type="compositionally biased region" description="Basic and acidic residues" evidence="1">
    <location>
        <begin position="407"/>
        <end position="419"/>
    </location>
</feature>
<evidence type="ECO:0000313" key="2">
    <source>
        <dbReference type="EMBL" id="CAJ1945960.1"/>
    </source>
</evidence>
<dbReference type="AlphaFoldDB" id="A0AAD2CU63"/>
<evidence type="ECO:0000256" key="1">
    <source>
        <dbReference type="SAM" id="MobiDB-lite"/>
    </source>
</evidence>